<name>A0A0V1HL31_9BILA</name>
<reference evidence="2 3" key="1">
    <citation type="submission" date="2015-01" db="EMBL/GenBank/DDBJ databases">
        <title>Evolution of Trichinella species and genotypes.</title>
        <authorList>
            <person name="Korhonen P.K."/>
            <person name="Edoardo P."/>
            <person name="Giuseppe L.R."/>
            <person name="Gasser R.B."/>
        </authorList>
    </citation>
    <scope>NUCLEOTIDE SEQUENCE [LARGE SCALE GENOMIC DNA]</scope>
    <source>
        <strain evidence="2">ISS1029</strain>
    </source>
</reference>
<gene>
    <name evidence="2" type="ORF">T11_7884</name>
</gene>
<proteinExistence type="predicted"/>
<comment type="caution">
    <text evidence="2">The sequence shown here is derived from an EMBL/GenBank/DDBJ whole genome shotgun (WGS) entry which is preliminary data.</text>
</comment>
<dbReference type="Proteomes" id="UP000055024">
    <property type="component" value="Unassembled WGS sequence"/>
</dbReference>
<keyword evidence="3" id="KW-1185">Reference proteome</keyword>
<evidence type="ECO:0000313" key="3">
    <source>
        <dbReference type="Proteomes" id="UP000055024"/>
    </source>
</evidence>
<dbReference type="OrthoDB" id="5915397at2759"/>
<feature type="chain" id="PRO_5006879243" description="Secreted protein" evidence="1">
    <location>
        <begin position="25"/>
        <end position="84"/>
    </location>
</feature>
<evidence type="ECO:0008006" key="4">
    <source>
        <dbReference type="Google" id="ProtNLM"/>
    </source>
</evidence>
<evidence type="ECO:0000313" key="2">
    <source>
        <dbReference type="EMBL" id="KRZ10960.1"/>
    </source>
</evidence>
<sequence length="84" mass="9503">MCLESNCLLQLLISIIQYANVVSAVETKGGQSLDRPQYWRWAKSVARKVERVFIMVNNEITKASETTEFRNSPCSHVPCMPVVS</sequence>
<dbReference type="AlphaFoldDB" id="A0A0V1HL31"/>
<accession>A0A0V1HL31</accession>
<protein>
    <recommendedName>
        <fullName evidence="4">Secreted protein</fullName>
    </recommendedName>
</protein>
<keyword evidence="1" id="KW-0732">Signal</keyword>
<feature type="signal peptide" evidence="1">
    <location>
        <begin position="1"/>
        <end position="24"/>
    </location>
</feature>
<evidence type="ECO:0000256" key="1">
    <source>
        <dbReference type="SAM" id="SignalP"/>
    </source>
</evidence>
<dbReference type="EMBL" id="JYDP01000054">
    <property type="protein sequence ID" value="KRZ10960.1"/>
    <property type="molecule type" value="Genomic_DNA"/>
</dbReference>
<organism evidence="2 3">
    <name type="scientific">Trichinella zimbabwensis</name>
    <dbReference type="NCBI Taxonomy" id="268475"/>
    <lineage>
        <taxon>Eukaryota</taxon>
        <taxon>Metazoa</taxon>
        <taxon>Ecdysozoa</taxon>
        <taxon>Nematoda</taxon>
        <taxon>Enoplea</taxon>
        <taxon>Dorylaimia</taxon>
        <taxon>Trichinellida</taxon>
        <taxon>Trichinellidae</taxon>
        <taxon>Trichinella</taxon>
    </lineage>
</organism>